<evidence type="ECO:0000313" key="2">
    <source>
        <dbReference type="EMBL" id="KKL53931.1"/>
    </source>
</evidence>
<comment type="caution">
    <text evidence="2">The sequence shown here is derived from an EMBL/GenBank/DDBJ whole genome shotgun (WGS) entry which is preliminary data.</text>
</comment>
<evidence type="ECO:0000259" key="1">
    <source>
        <dbReference type="PROSITE" id="PS50035"/>
    </source>
</evidence>
<name>A0A0F9DJC2_9ZZZZ</name>
<reference evidence="2" key="1">
    <citation type="journal article" date="2015" name="Nature">
        <title>Complex archaea that bridge the gap between prokaryotes and eukaryotes.</title>
        <authorList>
            <person name="Spang A."/>
            <person name="Saw J.H."/>
            <person name="Jorgensen S.L."/>
            <person name="Zaremba-Niedzwiedzka K."/>
            <person name="Martijn J."/>
            <person name="Lind A.E."/>
            <person name="van Eijk R."/>
            <person name="Schleper C."/>
            <person name="Guy L."/>
            <person name="Ettema T.J."/>
        </authorList>
    </citation>
    <scope>NUCLEOTIDE SEQUENCE</scope>
</reference>
<dbReference type="GO" id="GO:0032049">
    <property type="term" value="P:cardiolipin biosynthetic process"/>
    <property type="evidence" value="ECO:0007669"/>
    <property type="project" value="UniProtKB-ARBA"/>
</dbReference>
<dbReference type="EMBL" id="LAZR01031376">
    <property type="protein sequence ID" value="KKL53931.1"/>
    <property type="molecule type" value="Genomic_DNA"/>
</dbReference>
<dbReference type="Gene3D" id="3.30.870.10">
    <property type="entry name" value="Endonuclease Chain A"/>
    <property type="match status" value="1"/>
</dbReference>
<dbReference type="PROSITE" id="PS50035">
    <property type="entry name" value="PLD"/>
    <property type="match status" value="1"/>
</dbReference>
<dbReference type="Pfam" id="PF13091">
    <property type="entry name" value="PLDc_2"/>
    <property type="match status" value="1"/>
</dbReference>
<dbReference type="InterPro" id="IPR025202">
    <property type="entry name" value="PLD-like_dom"/>
</dbReference>
<dbReference type="PANTHER" id="PTHR21248:SF22">
    <property type="entry name" value="PHOSPHOLIPASE D"/>
    <property type="match status" value="1"/>
</dbReference>
<proteinExistence type="predicted"/>
<dbReference type="AlphaFoldDB" id="A0A0F9DJC2"/>
<feature type="non-terminal residue" evidence="2">
    <location>
        <position position="1"/>
    </location>
</feature>
<protein>
    <recommendedName>
        <fullName evidence="1">PLD phosphodiesterase domain-containing protein</fullName>
    </recommendedName>
</protein>
<organism evidence="2">
    <name type="scientific">marine sediment metagenome</name>
    <dbReference type="NCBI Taxonomy" id="412755"/>
    <lineage>
        <taxon>unclassified sequences</taxon>
        <taxon>metagenomes</taxon>
        <taxon>ecological metagenomes</taxon>
    </lineage>
</organism>
<dbReference type="GO" id="GO:0030572">
    <property type="term" value="F:phosphatidyltransferase activity"/>
    <property type="evidence" value="ECO:0007669"/>
    <property type="project" value="UniProtKB-ARBA"/>
</dbReference>
<dbReference type="InterPro" id="IPR001736">
    <property type="entry name" value="PLipase_D/transphosphatidylase"/>
</dbReference>
<feature type="domain" description="PLD phosphodiesterase" evidence="1">
    <location>
        <begin position="126"/>
        <end position="153"/>
    </location>
</feature>
<dbReference type="PANTHER" id="PTHR21248">
    <property type="entry name" value="CARDIOLIPIN SYNTHASE"/>
    <property type="match status" value="1"/>
</dbReference>
<accession>A0A0F9DJC2</accession>
<sequence length="189" mass="22017">EFENVEICMTLPPFNIFGLTNFLNNQKIKLNTLLKEFEILFSSARKNIKICSPFIEWNGFKYFQDQLILKAKKGIQIEILSREISHRIGNSRNSDMFKIYKSFESKGLADRIKIRNYYFLTEENRLASSIHSKLIVVDGEIAYVGSGEIRKNSFEKNLEIGLILRGEKVKELELIFDSIFSRSEVISFK</sequence>
<gene>
    <name evidence="2" type="ORF">LCGC14_2270470</name>
</gene>
<dbReference type="SUPFAM" id="SSF56024">
    <property type="entry name" value="Phospholipase D/nuclease"/>
    <property type="match status" value="1"/>
</dbReference>